<evidence type="ECO:0000256" key="1">
    <source>
        <dbReference type="SAM" id="Phobius"/>
    </source>
</evidence>
<sequence length="179" mass="20626">MRGFASLKFLDELVLPLVILLAARYFGFFASIYLRPVQFSFGSRSDLVSAPFLNFDWPGHLVFSNSISWFFVACVLAVFFGFILFRNKYFHADWIHPRVVHRLHNKNLEFLITEQKEAFYQASSWCFLTSILLILVITEFLAGQLAVFTFGVAWAISVSLILVFLLQSARDGKLRRKTV</sequence>
<name>A0A1G1W0R1_9BACT</name>
<accession>A0A1G1W0R1</accession>
<feature type="transmembrane region" description="Helical" evidence="1">
    <location>
        <begin position="67"/>
        <end position="85"/>
    </location>
</feature>
<organism evidence="2 3">
    <name type="scientific">Candidatus Woykebacteria bacterium GWA1_44_8</name>
    <dbReference type="NCBI Taxonomy" id="1802591"/>
    <lineage>
        <taxon>Bacteria</taxon>
        <taxon>Candidatus Woykeibacteriota</taxon>
    </lineage>
</organism>
<keyword evidence="1" id="KW-0472">Membrane</keyword>
<dbReference type="Proteomes" id="UP000176299">
    <property type="component" value="Unassembled WGS sequence"/>
</dbReference>
<gene>
    <name evidence="2" type="ORF">A2113_00035</name>
</gene>
<feature type="transmembrane region" description="Helical" evidence="1">
    <location>
        <begin position="144"/>
        <end position="166"/>
    </location>
</feature>
<feature type="transmembrane region" description="Helical" evidence="1">
    <location>
        <begin position="118"/>
        <end position="138"/>
    </location>
</feature>
<proteinExistence type="predicted"/>
<evidence type="ECO:0000313" key="3">
    <source>
        <dbReference type="Proteomes" id="UP000176299"/>
    </source>
</evidence>
<comment type="caution">
    <text evidence="2">The sequence shown here is derived from an EMBL/GenBank/DDBJ whole genome shotgun (WGS) entry which is preliminary data.</text>
</comment>
<reference evidence="2 3" key="1">
    <citation type="journal article" date="2016" name="Nat. Commun.">
        <title>Thousands of microbial genomes shed light on interconnected biogeochemical processes in an aquifer system.</title>
        <authorList>
            <person name="Anantharaman K."/>
            <person name="Brown C.T."/>
            <person name="Hug L.A."/>
            <person name="Sharon I."/>
            <person name="Castelle C.J."/>
            <person name="Probst A.J."/>
            <person name="Thomas B.C."/>
            <person name="Singh A."/>
            <person name="Wilkins M.J."/>
            <person name="Karaoz U."/>
            <person name="Brodie E.L."/>
            <person name="Williams K.H."/>
            <person name="Hubbard S.S."/>
            <person name="Banfield J.F."/>
        </authorList>
    </citation>
    <scope>NUCLEOTIDE SEQUENCE [LARGE SCALE GENOMIC DNA]</scope>
</reference>
<evidence type="ECO:0000313" key="2">
    <source>
        <dbReference type="EMBL" id="OGY21268.1"/>
    </source>
</evidence>
<keyword evidence="1" id="KW-0812">Transmembrane</keyword>
<protein>
    <submittedName>
        <fullName evidence="2">Uncharacterized protein</fullName>
    </submittedName>
</protein>
<dbReference type="AlphaFoldDB" id="A0A1G1W0R1"/>
<dbReference type="EMBL" id="MHCN01000015">
    <property type="protein sequence ID" value="OGY21268.1"/>
    <property type="molecule type" value="Genomic_DNA"/>
</dbReference>
<keyword evidence="1" id="KW-1133">Transmembrane helix</keyword>
<feature type="transmembrane region" description="Helical" evidence="1">
    <location>
        <begin position="12"/>
        <end position="34"/>
    </location>
</feature>